<evidence type="ECO:0000313" key="3">
    <source>
        <dbReference type="Proteomes" id="UP000019335"/>
    </source>
</evidence>
<keyword evidence="3" id="KW-1185">Reference proteome</keyword>
<evidence type="ECO:0000256" key="1">
    <source>
        <dbReference type="SAM" id="MobiDB-lite"/>
    </source>
</evidence>
<accession>W7T7T9</accession>
<gene>
    <name evidence="2" type="ORF">Naga_101757g1</name>
</gene>
<sequence length="338" mass="36980">MRSYELSEMRSHESSEMQGAGHTGGHSHGHYHHHHHGYHSHPPTRSPPHSHPAPASLPPTSHPAPPLPAPRPHSSGQVPGIHVPHPHHYHHHQHRRSGYEPPAWASPSLPGDRRGDTGALALPSAASKASTAALPTTYSPRQSPRSGPETTAEAGPPCPPHPLLSHRERTLALRLFETQIQNDVSFALFRGEADKSTQAARENLLLRARTRDPTLFPVLEKALLQGKKPPLPLLVAKRAGWEGGEAEASTVAAEAQEVLVWHLQNKALQVLVEVWKEGQREGGREEGKEQGATRREREGEEEVDGFYITEAGRMKALGEASAFARLKGEKDTEVKVVE</sequence>
<proteinExistence type="predicted"/>
<feature type="compositionally biased region" description="Polar residues" evidence="1">
    <location>
        <begin position="138"/>
        <end position="149"/>
    </location>
</feature>
<evidence type="ECO:0000313" key="2">
    <source>
        <dbReference type="EMBL" id="EWM23075.1"/>
    </source>
</evidence>
<feature type="compositionally biased region" description="Basic residues" evidence="1">
    <location>
        <begin position="25"/>
        <end position="39"/>
    </location>
</feature>
<feature type="compositionally biased region" description="Basic residues" evidence="1">
    <location>
        <begin position="84"/>
        <end position="96"/>
    </location>
</feature>
<dbReference type="Proteomes" id="UP000019335">
    <property type="component" value="Chromosome 18"/>
</dbReference>
<feature type="compositionally biased region" description="Basic and acidic residues" evidence="1">
    <location>
        <begin position="279"/>
        <end position="298"/>
    </location>
</feature>
<name>W7T7T9_9STRA</name>
<feature type="compositionally biased region" description="Low complexity" evidence="1">
    <location>
        <begin position="119"/>
        <end position="137"/>
    </location>
</feature>
<organism evidence="2 3">
    <name type="scientific">Nannochloropsis gaditana</name>
    <dbReference type="NCBI Taxonomy" id="72520"/>
    <lineage>
        <taxon>Eukaryota</taxon>
        <taxon>Sar</taxon>
        <taxon>Stramenopiles</taxon>
        <taxon>Ochrophyta</taxon>
        <taxon>Eustigmatophyceae</taxon>
        <taxon>Eustigmatales</taxon>
        <taxon>Monodopsidaceae</taxon>
        <taxon>Nannochloropsis</taxon>
    </lineage>
</organism>
<feature type="region of interest" description="Disordered" evidence="1">
    <location>
        <begin position="1"/>
        <end position="164"/>
    </location>
</feature>
<dbReference type="OrthoDB" id="10484652at2759"/>
<reference evidence="2 3" key="1">
    <citation type="journal article" date="2014" name="Mol. Plant">
        <title>Chromosome Scale Genome Assembly and Transcriptome Profiling of Nannochloropsis gaditana in Nitrogen Depletion.</title>
        <authorList>
            <person name="Corteggiani Carpinelli E."/>
            <person name="Telatin A."/>
            <person name="Vitulo N."/>
            <person name="Forcato C."/>
            <person name="D'Angelo M."/>
            <person name="Schiavon R."/>
            <person name="Vezzi A."/>
            <person name="Giacometti G.M."/>
            <person name="Morosinotto T."/>
            <person name="Valle G."/>
        </authorList>
    </citation>
    <scope>NUCLEOTIDE SEQUENCE [LARGE SCALE GENOMIC DNA]</scope>
    <source>
        <strain evidence="2 3">B-31</strain>
    </source>
</reference>
<dbReference type="EMBL" id="AZIL01001859">
    <property type="protein sequence ID" value="EWM23075.1"/>
    <property type="molecule type" value="Genomic_DNA"/>
</dbReference>
<comment type="caution">
    <text evidence="2">The sequence shown here is derived from an EMBL/GenBank/DDBJ whole genome shotgun (WGS) entry which is preliminary data.</text>
</comment>
<dbReference type="AlphaFoldDB" id="W7T7T9"/>
<protein>
    <submittedName>
        <fullName evidence="2">Uncharacterized protein</fullName>
    </submittedName>
</protein>
<feature type="region of interest" description="Disordered" evidence="1">
    <location>
        <begin position="279"/>
        <end position="303"/>
    </location>
</feature>
<feature type="compositionally biased region" description="Pro residues" evidence="1">
    <location>
        <begin position="44"/>
        <end position="71"/>
    </location>
</feature>
<feature type="compositionally biased region" description="Basic and acidic residues" evidence="1">
    <location>
        <begin position="1"/>
        <end position="15"/>
    </location>
</feature>